<feature type="transmembrane region" description="Helical" evidence="10">
    <location>
        <begin position="322"/>
        <end position="343"/>
    </location>
</feature>
<accession>A0A0D7BN51</accession>
<evidence type="ECO:0000256" key="6">
    <source>
        <dbReference type="ARBA" id="ARBA00023136"/>
    </source>
</evidence>
<sequence length="485" mass="52939">MRAYVVLTGLFAGLGSFLFGYDTGIITTSIAHESFKEYMGHPSNAATGAIVATYIAGEAFGALLQMLIGDKLGRKRFMQLMCIVVTIGTCIQTSAQNYAMFLAGRIITGVAVGALVSTVPIYNSEISPPEIRGVIGGISGLLISMGTCTANWVGFACGYAPDTSEFQWRFPLAMQIPPGVILFIGLQFVLPDSPRWLIRHARDDEARQAFTRIRGDLDAAALHKEFEDMREQILYEKSIELPGIKEAWRKYKKRVIIAVIVQSATSLAGTNVLGYYQTTLYKGLGMQGHTILLLAGVYGTISLLVNCVSLKLLDFIGRYPMLLFGFGGLCVDLVYCALMTHFFQGSDNQVGKGFAILGIYIYNAIYFLMLNSTTWLYGVEILPIHLRSTVTGLASLSHFVFNIAVTQAGPTAFATIGANFYYVFVGTTFLTTVSIFFMFPETKGKTLEEIAAEFGDEVVTSDAPLAKDDGSVKAADEQIEDYSRP</sequence>
<evidence type="ECO:0000256" key="5">
    <source>
        <dbReference type="ARBA" id="ARBA00022989"/>
    </source>
</evidence>
<evidence type="ECO:0000313" key="13">
    <source>
        <dbReference type="Proteomes" id="UP000054007"/>
    </source>
</evidence>
<dbReference type="PANTHER" id="PTHR48022:SF11">
    <property type="entry name" value="MONOSACCHARIDE TRANSPORTER (HXT8), PUTATIVE (AFU_ORTHOLOGUE AFUA_2G08120)-RELATED"/>
    <property type="match status" value="1"/>
</dbReference>
<dbReference type="EMBL" id="KN880449">
    <property type="protein sequence ID" value="KIY71882.1"/>
    <property type="molecule type" value="Genomic_DNA"/>
</dbReference>
<dbReference type="Pfam" id="PF00083">
    <property type="entry name" value="Sugar_tr"/>
    <property type="match status" value="1"/>
</dbReference>
<keyword evidence="13" id="KW-1185">Reference proteome</keyword>
<dbReference type="GO" id="GO:0005351">
    <property type="term" value="F:carbohydrate:proton symporter activity"/>
    <property type="evidence" value="ECO:0007669"/>
    <property type="project" value="TreeGrafter"/>
</dbReference>
<keyword evidence="6 10" id="KW-0472">Membrane</keyword>
<dbReference type="InterPro" id="IPR005829">
    <property type="entry name" value="Sugar_transporter_CS"/>
</dbReference>
<feature type="transmembrane region" description="Helical" evidence="10">
    <location>
        <begin position="355"/>
        <end position="378"/>
    </location>
</feature>
<feature type="transmembrane region" description="Helical" evidence="10">
    <location>
        <begin position="77"/>
        <end position="95"/>
    </location>
</feature>
<feature type="region of interest" description="Disordered" evidence="9">
    <location>
        <begin position="462"/>
        <end position="485"/>
    </location>
</feature>
<organism evidence="12 13">
    <name type="scientific">Cylindrobasidium torrendii FP15055 ss-10</name>
    <dbReference type="NCBI Taxonomy" id="1314674"/>
    <lineage>
        <taxon>Eukaryota</taxon>
        <taxon>Fungi</taxon>
        <taxon>Dikarya</taxon>
        <taxon>Basidiomycota</taxon>
        <taxon>Agaricomycotina</taxon>
        <taxon>Agaricomycetes</taxon>
        <taxon>Agaricomycetidae</taxon>
        <taxon>Agaricales</taxon>
        <taxon>Marasmiineae</taxon>
        <taxon>Physalacriaceae</taxon>
        <taxon>Cylindrobasidium</taxon>
    </lineage>
</organism>
<dbReference type="Proteomes" id="UP000054007">
    <property type="component" value="Unassembled WGS sequence"/>
</dbReference>
<dbReference type="GO" id="GO:0016020">
    <property type="term" value="C:membrane"/>
    <property type="evidence" value="ECO:0007669"/>
    <property type="project" value="UniProtKB-SubCell"/>
</dbReference>
<keyword evidence="3 8" id="KW-0813">Transport</keyword>
<evidence type="ECO:0000256" key="4">
    <source>
        <dbReference type="ARBA" id="ARBA00022692"/>
    </source>
</evidence>
<dbReference type="AlphaFoldDB" id="A0A0D7BN51"/>
<comment type="catalytic activity">
    <reaction evidence="7">
        <text>myo-inositol(out) + H(+)(out) = myo-inositol(in) + H(+)(in)</text>
        <dbReference type="Rhea" id="RHEA:60364"/>
        <dbReference type="ChEBI" id="CHEBI:15378"/>
        <dbReference type="ChEBI" id="CHEBI:17268"/>
    </reaction>
</comment>
<feature type="transmembrane region" description="Helical" evidence="10">
    <location>
        <begin position="288"/>
        <end position="310"/>
    </location>
</feature>
<dbReference type="PROSITE" id="PS50850">
    <property type="entry name" value="MFS"/>
    <property type="match status" value="1"/>
</dbReference>
<evidence type="ECO:0000256" key="7">
    <source>
        <dbReference type="ARBA" id="ARBA00049119"/>
    </source>
</evidence>
<evidence type="ECO:0000256" key="1">
    <source>
        <dbReference type="ARBA" id="ARBA00004141"/>
    </source>
</evidence>
<gene>
    <name evidence="12" type="ORF">CYLTODRAFT_389589</name>
</gene>
<feature type="transmembrane region" description="Helical" evidence="10">
    <location>
        <begin position="101"/>
        <end position="122"/>
    </location>
</feature>
<proteinExistence type="inferred from homology"/>
<evidence type="ECO:0000256" key="2">
    <source>
        <dbReference type="ARBA" id="ARBA00010992"/>
    </source>
</evidence>
<keyword evidence="5 10" id="KW-1133">Transmembrane helix</keyword>
<feature type="transmembrane region" description="Helical" evidence="10">
    <location>
        <begin position="44"/>
        <end position="65"/>
    </location>
</feature>
<feature type="compositionally biased region" description="Basic and acidic residues" evidence="9">
    <location>
        <begin position="465"/>
        <end position="485"/>
    </location>
</feature>
<reference evidence="12 13" key="1">
    <citation type="journal article" date="2015" name="Fungal Genet. Biol.">
        <title>Evolution of novel wood decay mechanisms in Agaricales revealed by the genome sequences of Fistulina hepatica and Cylindrobasidium torrendii.</title>
        <authorList>
            <person name="Floudas D."/>
            <person name="Held B.W."/>
            <person name="Riley R."/>
            <person name="Nagy L.G."/>
            <person name="Koehler G."/>
            <person name="Ransdell A.S."/>
            <person name="Younus H."/>
            <person name="Chow J."/>
            <person name="Chiniquy J."/>
            <person name="Lipzen A."/>
            <person name="Tritt A."/>
            <person name="Sun H."/>
            <person name="Haridas S."/>
            <person name="LaButti K."/>
            <person name="Ohm R.A."/>
            <person name="Kues U."/>
            <person name="Blanchette R.A."/>
            <person name="Grigoriev I.V."/>
            <person name="Minto R.E."/>
            <person name="Hibbett D.S."/>
        </authorList>
    </citation>
    <scope>NUCLEOTIDE SEQUENCE [LARGE SCALE GENOMIC DNA]</scope>
    <source>
        <strain evidence="12 13">FP15055 ss-10</strain>
    </source>
</reference>
<dbReference type="Gene3D" id="1.20.1250.20">
    <property type="entry name" value="MFS general substrate transporter like domains"/>
    <property type="match status" value="1"/>
</dbReference>
<evidence type="ECO:0000256" key="9">
    <source>
        <dbReference type="SAM" id="MobiDB-lite"/>
    </source>
</evidence>
<dbReference type="STRING" id="1314674.A0A0D7BN51"/>
<dbReference type="InterPro" id="IPR036259">
    <property type="entry name" value="MFS_trans_sf"/>
</dbReference>
<dbReference type="InterPro" id="IPR003663">
    <property type="entry name" value="Sugar/inositol_transpt"/>
</dbReference>
<dbReference type="InterPro" id="IPR005828">
    <property type="entry name" value="MFS_sugar_transport-like"/>
</dbReference>
<comment type="subcellular location">
    <subcellularLocation>
        <location evidence="1">Membrane</location>
        <topology evidence="1">Multi-pass membrane protein</topology>
    </subcellularLocation>
</comment>
<dbReference type="PROSITE" id="PS00217">
    <property type="entry name" value="SUGAR_TRANSPORT_2"/>
    <property type="match status" value="1"/>
</dbReference>
<dbReference type="PANTHER" id="PTHR48022">
    <property type="entry name" value="PLASTIDIC GLUCOSE TRANSPORTER 4"/>
    <property type="match status" value="1"/>
</dbReference>
<evidence type="ECO:0000256" key="8">
    <source>
        <dbReference type="RuleBase" id="RU003346"/>
    </source>
</evidence>
<dbReference type="OrthoDB" id="6133115at2759"/>
<dbReference type="InterPro" id="IPR050360">
    <property type="entry name" value="MFS_Sugar_Transporters"/>
</dbReference>
<evidence type="ECO:0000259" key="11">
    <source>
        <dbReference type="PROSITE" id="PS50850"/>
    </source>
</evidence>
<dbReference type="FunFam" id="1.20.1250.20:FF:000134">
    <property type="entry name" value="MFS sugar transporter protein"/>
    <property type="match status" value="1"/>
</dbReference>
<evidence type="ECO:0000256" key="3">
    <source>
        <dbReference type="ARBA" id="ARBA00022448"/>
    </source>
</evidence>
<feature type="domain" description="Major facilitator superfamily (MFS) profile" evidence="11">
    <location>
        <begin position="8"/>
        <end position="443"/>
    </location>
</feature>
<evidence type="ECO:0000256" key="10">
    <source>
        <dbReference type="SAM" id="Phobius"/>
    </source>
</evidence>
<feature type="transmembrane region" description="Helical" evidence="10">
    <location>
        <begin position="255"/>
        <end position="276"/>
    </location>
</feature>
<dbReference type="NCBIfam" id="TIGR00879">
    <property type="entry name" value="SP"/>
    <property type="match status" value="1"/>
</dbReference>
<evidence type="ECO:0000313" key="12">
    <source>
        <dbReference type="EMBL" id="KIY71882.1"/>
    </source>
</evidence>
<protein>
    <submittedName>
        <fullName evidence="12">General substrate transporter</fullName>
    </submittedName>
</protein>
<feature type="transmembrane region" description="Helical" evidence="10">
    <location>
        <begin position="390"/>
        <end position="408"/>
    </location>
</feature>
<comment type="similarity">
    <text evidence="2 8">Belongs to the major facilitator superfamily. Sugar transporter (TC 2.A.1.1) family.</text>
</comment>
<keyword evidence="4 10" id="KW-0812">Transmembrane</keyword>
<dbReference type="PRINTS" id="PR00171">
    <property type="entry name" value="SUGRTRNSPORT"/>
</dbReference>
<feature type="transmembrane region" description="Helical" evidence="10">
    <location>
        <begin position="420"/>
        <end position="439"/>
    </location>
</feature>
<name>A0A0D7BN51_9AGAR</name>
<dbReference type="InterPro" id="IPR020846">
    <property type="entry name" value="MFS_dom"/>
</dbReference>
<feature type="transmembrane region" description="Helical" evidence="10">
    <location>
        <begin position="172"/>
        <end position="190"/>
    </location>
</feature>
<dbReference type="SUPFAM" id="SSF103473">
    <property type="entry name" value="MFS general substrate transporter"/>
    <property type="match status" value="1"/>
</dbReference>
<feature type="transmembrane region" description="Helical" evidence="10">
    <location>
        <begin position="134"/>
        <end position="152"/>
    </location>
</feature>